<evidence type="ECO:0000313" key="2">
    <source>
        <dbReference type="Proteomes" id="UP000236161"/>
    </source>
</evidence>
<name>A0A2H9ZS49_9ASPA</name>
<dbReference type="Proteomes" id="UP000236161">
    <property type="component" value="Unassembled WGS sequence"/>
</dbReference>
<evidence type="ECO:0000313" key="1">
    <source>
        <dbReference type="EMBL" id="PKA46114.1"/>
    </source>
</evidence>
<accession>A0A2H9ZS49</accession>
<proteinExistence type="predicted"/>
<organism evidence="1 2">
    <name type="scientific">Apostasia shenzhenica</name>
    <dbReference type="NCBI Taxonomy" id="1088818"/>
    <lineage>
        <taxon>Eukaryota</taxon>
        <taxon>Viridiplantae</taxon>
        <taxon>Streptophyta</taxon>
        <taxon>Embryophyta</taxon>
        <taxon>Tracheophyta</taxon>
        <taxon>Spermatophyta</taxon>
        <taxon>Magnoliopsida</taxon>
        <taxon>Liliopsida</taxon>
        <taxon>Asparagales</taxon>
        <taxon>Orchidaceae</taxon>
        <taxon>Apostasioideae</taxon>
        <taxon>Apostasia</taxon>
    </lineage>
</organism>
<keyword evidence="2" id="KW-1185">Reference proteome</keyword>
<sequence>MGLLTHFFIDNHGHHRSLMARHEVYNATHTFRLSLKIKITAAKDKDRPNKPPMGFVCTYSIFDDRGMMLPSKEFINILNSYKLVHGSLKESKRAWDL</sequence>
<dbReference type="EMBL" id="KZ454427">
    <property type="protein sequence ID" value="PKA46114.1"/>
    <property type="molecule type" value="Genomic_DNA"/>
</dbReference>
<gene>
    <name evidence="1" type="ORF">AXF42_Ash015405</name>
</gene>
<dbReference type="AlphaFoldDB" id="A0A2H9ZS49"/>
<reference evidence="1 2" key="1">
    <citation type="journal article" date="2017" name="Nature">
        <title>The Apostasia genome and the evolution of orchids.</title>
        <authorList>
            <person name="Zhang G.Q."/>
            <person name="Liu K.W."/>
            <person name="Li Z."/>
            <person name="Lohaus R."/>
            <person name="Hsiao Y.Y."/>
            <person name="Niu S.C."/>
            <person name="Wang J.Y."/>
            <person name="Lin Y.C."/>
            <person name="Xu Q."/>
            <person name="Chen L.J."/>
            <person name="Yoshida K."/>
            <person name="Fujiwara S."/>
            <person name="Wang Z.W."/>
            <person name="Zhang Y.Q."/>
            <person name="Mitsuda N."/>
            <person name="Wang M."/>
            <person name="Liu G.H."/>
            <person name="Pecoraro L."/>
            <person name="Huang H.X."/>
            <person name="Xiao X.J."/>
            <person name="Lin M."/>
            <person name="Wu X.Y."/>
            <person name="Wu W.L."/>
            <person name="Chen Y.Y."/>
            <person name="Chang S.B."/>
            <person name="Sakamoto S."/>
            <person name="Ohme-Takagi M."/>
            <person name="Yagi M."/>
            <person name="Zeng S.J."/>
            <person name="Shen C.Y."/>
            <person name="Yeh C.M."/>
            <person name="Luo Y.B."/>
            <person name="Tsai W.C."/>
            <person name="Van de Peer Y."/>
            <person name="Liu Z.J."/>
        </authorList>
    </citation>
    <scope>NUCLEOTIDE SEQUENCE [LARGE SCALE GENOMIC DNA]</scope>
    <source>
        <strain evidence="2">cv. Shenzhen</strain>
        <tissue evidence="1">Stem</tissue>
    </source>
</reference>
<protein>
    <submittedName>
        <fullName evidence="1">Uncharacterized protein</fullName>
    </submittedName>
</protein>